<evidence type="ECO:0000313" key="11">
    <source>
        <dbReference type="EMBL" id="OGN32751.1"/>
    </source>
</evidence>
<evidence type="ECO:0000256" key="4">
    <source>
        <dbReference type="ARBA" id="ARBA00022475"/>
    </source>
</evidence>
<reference evidence="11 12" key="1">
    <citation type="journal article" date="2016" name="Nat. Commun.">
        <title>Thousands of microbial genomes shed light on interconnected biogeochemical processes in an aquifer system.</title>
        <authorList>
            <person name="Anantharaman K."/>
            <person name="Brown C.T."/>
            <person name="Hug L.A."/>
            <person name="Sharon I."/>
            <person name="Castelle C.J."/>
            <person name="Probst A.J."/>
            <person name="Thomas B.C."/>
            <person name="Singh A."/>
            <person name="Wilkins M.J."/>
            <person name="Karaoz U."/>
            <person name="Brodie E.L."/>
            <person name="Williams K.H."/>
            <person name="Hubbard S.S."/>
            <person name="Banfield J.F."/>
        </authorList>
    </citation>
    <scope>NUCLEOTIDE SEQUENCE [LARGE SCALE GENOMIC DNA]</scope>
</reference>
<dbReference type="GO" id="GO:0005886">
    <property type="term" value="C:plasma membrane"/>
    <property type="evidence" value="ECO:0007669"/>
    <property type="project" value="UniProtKB-SubCell"/>
</dbReference>
<keyword evidence="5" id="KW-0645">Protease</keyword>
<dbReference type="PANTHER" id="PTHR36844">
    <property type="entry name" value="PROTEASE PRSW"/>
    <property type="match status" value="1"/>
</dbReference>
<feature type="transmembrane region" description="Helical" evidence="10">
    <location>
        <begin position="78"/>
        <end position="99"/>
    </location>
</feature>
<sequence>MAALPTHTLLVISGLLPSFVWIVYFLHRDPHPEPRSLLTKTFLMGIILAPIAILFQLAFTKLGIITDSSFFTSGTASFFLWAALVEESVKFYAVWVIVLRNPAFDEPVDAMIYMIVAGLGFAAIENILFLFGSFPDGISTTLTVWGLRSVGATLLHALSSSLIGYFLALSWFFQHHRKKLIFIGITLATLFHFAFNLLISSADGRISGLGYATGLLLVMAFLVSILFVKIKTRT</sequence>
<keyword evidence="9 10" id="KW-0472">Membrane</keyword>
<organism evidence="11 12">
    <name type="scientific">Candidatus Yanofskybacteria bacterium RIFCSPLOWO2_02_FULL_47_9b</name>
    <dbReference type="NCBI Taxonomy" id="1802708"/>
    <lineage>
        <taxon>Bacteria</taxon>
        <taxon>Candidatus Yanofskyibacteriota</taxon>
    </lineage>
</organism>
<comment type="similarity">
    <text evidence="2">Belongs to the protease PrsW family.</text>
</comment>
<feature type="transmembrane region" description="Helical" evidence="10">
    <location>
        <begin position="6"/>
        <end position="26"/>
    </location>
</feature>
<evidence type="ECO:0000256" key="1">
    <source>
        <dbReference type="ARBA" id="ARBA00004651"/>
    </source>
</evidence>
<protein>
    <recommendedName>
        <fullName evidence="3">Protease PrsW</fullName>
    </recommendedName>
</protein>
<evidence type="ECO:0000256" key="10">
    <source>
        <dbReference type="SAM" id="Phobius"/>
    </source>
</evidence>
<proteinExistence type="inferred from homology"/>
<comment type="caution">
    <text evidence="11">The sequence shown here is derived from an EMBL/GenBank/DDBJ whole genome shotgun (WGS) entry which is preliminary data.</text>
</comment>
<evidence type="ECO:0000256" key="3">
    <source>
        <dbReference type="ARBA" id="ARBA00018997"/>
    </source>
</evidence>
<evidence type="ECO:0000256" key="8">
    <source>
        <dbReference type="ARBA" id="ARBA00022989"/>
    </source>
</evidence>
<accession>A0A1F8H589</accession>
<comment type="subcellular location">
    <subcellularLocation>
        <location evidence="1">Cell membrane</location>
        <topology evidence="1">Multi-pass membrane protein</topology>
    </subcellularLocation>
</comment>
<feature type="transmembrane region" description="Helical" evidence="10">
    <location>
        <begin position="38"/>
        <end position="58"/>
    </location>
</feature>
<evidence type="ECO:0000313" key="12">
    <source>
        <dbReference type="Proteomes" id="UP000178155"/>
    </source>
</evidence>
<feature type="transmembrane region" description="Helical" evidence="10">
    <location>
        <begin position="180"/>
        <end position="202"/>
    </location>
</feature>
<keyword evidence="7" id="KW-0378">Hydrolase</keyword>
<evidence type="ECO:0000256" key="9">
    <source>
        <dbReference type="ARBA" id="ARBA00023136"/>
    </source>
</evidence>
<dbReference type="AlphaFoldDB" id="A0A1F8H589"/>
<feature type="transmembrane region" description="Helical" evidence="10">
    <location>
        <begin position="154"/>
        <end position="173"/>
    </location>
</feature>
<evidence type="ECO:0000256" key="5">
    <source>
        <dbReference type="ARBA" id="ARBA00022670"/>
    </source>
</evidence>
<dbReference type="PIRSF" id="PIRSF016933">
    <property type="entry name" value="PrsW"/>
    <property type="match status" value="1"/>
</dbReference>
<evidence type="ECO:0000256" key="7">
    <source>
        <dbReference type="ARBA" id="ARBA00022801"/>
    </source>
</evidence>
<evidence type="ECO:0000256" key="6">
    <source>
        <dbReference type="ARBA" id="ARBA00022692"/>
    </source>
</evidence>
<dbReference type="Pfam" id="PF13367">
    <property type="entry name" value="PrsW-protease"/>
    <property type="match status" value="1"/>
</dbReference>
<dbReference type="InterPro" id="IPR026898">
    <property type="entry name" value="PrsW"/>
</dbReference>
<feature type="transmembrane region" description="Helical" evidence="10">
    <location>
        <begin position="208"/>
        <end position="228"/>
    </location>
</feature>
<dbReference type="InterPro" id="IPR023596">
    <property type="entry name" value="Peptidase_PrsW_arch/bac"/>
</dbReference>
<dbReference type="EMBL" id="MGKW01000049">
    <property type="protein sequence ID" value="OGN32751.1"/>
    <property type="molecule type" value="Genomic_DNA"/>
</dbReference>
<dbReference type="GO" id="GO:0006508">
    <property type="term" value="P:proteolysis"/>
    <property type="evidence" value="ECO:0007669"/>
    <property type="project" value="UniProtKB-KW"/>
</dbReference>
<dbReference type="PANTHER" id="PTHR36844:SF1">
    <property type="entry name" value="PROTEASE PRSW"/>
    <property type="match status" value="1"/>
</dbReference>
<gene>
    <name evidence="11" type="ORF">A3I39_02500</name>
</gene>
<dbReference type="Proteomes" id="UP000178155">
    <property type="component" value="Unassembled WGS sequence"/>
</dbReference>
<keyword evidence="6 10" id="KW-0812">Transmembrane</keyword>
<evidence type="ECO:0000256" key="2">
    <source>
        <dbReference type="ARBA" id="ARBA00009165"/>
    </source>
</evidence>
<keyword evidence="8 10" id="KW-1133">Transmembrane helix</keyword>
<dbReference type="GO" id="GO:0008233">
    <property type="term" value="F:peptidase activity"/>
    <property type="evidence" value="ECO:0007669"/>
    <property type="project" value="UniProtKB-KW"/>
</dbReference>
<keyword evidence="4" id="KW-1003">Cell membrane</keyword>
<name>A0A1F8H589_9BACT</name>
<feature type="transmembrane region" description="Helical" evidence="10">
    <location>
        <begin position="111"/>
        <end position="134"/>
    </location>
</feature>